<evidence type="ECO:0000256" key="2">
    <source>
        <dbReference type="ARBA" id="ARBA00023125"/>
    </source>
</evidence>
<dbReference type="OrthoDB" id="2143914at2759"/>
<dbReference type="PROSITE" id="PS50090">
    <property type="entry name" value="MYB_LIKE"/>
    <property type="match status" value="2"/>
</dbReference>
<dbReference type="SMART" id="SM00717">
    <property type="entry name" value="SANT"/>
    <property type="match status" value="4"/>
</dbReference>
<dbReference type="GO" id="GO:0000978">
    <property type="term" value="F:RNA polymerase II cis-regulatory region sequence-specific DNA binding"/>
    <property type="evidence" value="ECO:0007669"/>
    <property type="project" value="TreeGrafter"/>
</dbReference>
<dbReference type="GO" id="GO:0042796">
    <property type="term" value="P:snRNA transcription by RNA polymerase III"/>
    <property type="evidence" value="ECO:0007669"/>
    <property type="project" value="TreeGrafter"/>
</dbReference>
<dbReference type="SUPFAM" id="SSF46689">
    <property type="entry name" value="Homeodomain-like"/>
    <property type="match status" value="2"/>
</dbReference>
<name>A0A9W8I375_9FUNG</name>
<feature type="domain" description="Myb-like" evidence="6">
    <location>
        <begin position="425"/>
        <end position="483"/>
    </location>
</feature>
<dbReference type="Pfam" id="PF00249">
    <property type="entry name" value="Myb_DNA-binding"/>
    <property type="match status" value="1"/>
</dbReference>
<evidence type="ECO:0000259" key="6">
    <source>
        <dbReference type="PROSITE" id="PS50090"/>
    </source>
</evidence>
<evidence type="ECO:0000256" key="5">
    <source>
        <dbReference type="SAM" id="MobiDB-lite"/>
    </source>
</evidence>
<accession>A0A9W8I375</accession>
<dbReference type="PANTHER" id="PTHR46621">
    <property type="entry name" value="SNRNA-ACTIVATING PROTEIN COMPLEX SUBUNIT 4"/>
    <property type="match status" value="1"/>
</dbReference>
<evidence type="ECO:0000259" key="7">
    <source>
        <dbReference type="PROSITE" id="PS51294"/>
    </source>
</evidence>
<keyword evidence="3" id="KW-0804">Transcription</keyword>
<sequence length="610" mass="69985">MAAKLSSHYTRLPFLRRFFRSYTQSTLAQPATAKFTTDRAQSTVEDGSNASTNTTDATRGNTSTALVRLDAPFAGIKHKTKLRWTDAEEKQFLDLLTQQRARFPAKARIIDIDWDWIARQMKTRKAEALIGKYKYKYHNIIQLGKKLTPKPYLPFLHVDRSGKIVYKKQPKIVRRRVMWTVEEDESLLTAVAIYHPGHWIDVSKYVGTRTSTQCAYRWKSLCIPQSVKRAPPHHWLRARAQNSLMNPMQGITAAASSNASTRSSLISAILSKQQRHSAEEKASDESKWDTKSGDWMAKAFDETLSSSRQLAAPFTPAEDVLLFRLLRIYGTRWMLITKLLNIYNGKADSTTAVKSAATVTQVRTEHQLRSRYMELAAQHEATHAEHAKTPPTDEDRCGALEASVADGDKKAGTKTTKVQKQPHPKERQPHKRWTAEEDARLSRVMKETLERKRGFISWNDIARQMEGTNRDRLQCRYRWLNYLNSDLKHTLFTLDEDKLLWPFVIDDNVEAGKTGPKATGHNTHITVNYDLGSEKLENVGMGWLTANLVPDRSSGKVRQRIWRLRNTISWLRTIACVPNPEEHIELVHRLANTPFNFPHRAERLKLEHQK</sequence>
<feature type="region of interest" description="Disordered" evidence="5">
    <location>
        <begin position="403"/>
        <end position="439"/>
    </location>
</feature>
<dbReference type="PROSITE" id="PS51294">
    <property type="entry name" value="HTH_MYB"/>
    <property type="match status" value="2"/>
</dbReference>
<evidence type="ECO:0000313" key="9">
    <source>
        <dbReference type="Proteomes" id="UP001140094"/>
    </source>
</evidence>
<dbReference type="InterPro" id="IPR051575">
    <property type="entry name" value="Myb-like_DNA-bd"/>
</dbReference>
<dbReference type="PANTHER" id="PTHR46621:SF1">
    <property type="entry name" value="SNRNA-ACTIVATING PROTEIN COMPLEX SUBUNIT 4"/>
    <property type="match status" value="1"/>
</dbReference>
<dbReference type="Gene3D" id="1.10.10.60">
    <property type="entry name" value="Homeodomain-like"/>
    <property type="match status" value="3"/>
</dbReference>
<dbReference type="GO" id="GO:0042795">
    <property type="term" value="P:snRNA transcription by RNA polymerase II"/>
    <property type="evidence" value="ECO:0007669"/>
    <property type="project" value="TreeGrafter"/>
</dbReference>
<organism evidence="8 9">
    <name type="scientific">Coemansia guatemalensis</name>
    <dbReference type="NCBI Taxonomy" id="2761395"/>
    <lineage>
        <taxon>Eukaryota</taxon>
        <taxon>Fungi</taxon>
        <taxon>Fungi incertae sedis</taxon>
        <taxon>Zoopagomycota</taxon>
        <taxon>Kickxellomycotina</taxon>
        <taxon>Kickxellomycetes</taxon>
        <taxon>Kickxellales</taxon>
        <taxon>Kickxellaceae</taxon>
        <taxon>Coemansia</taxon>
    </lineage>
</organism>
<dbReference type="CDD" id="cd00167">
    <property type="entry name" value="SANT"/>
    <property type="match status" value="2"/>
</dbReference>
<dbReference type="Pfam" id="PF13921">
    <property type="entry name" value="Myb_DNA-bind_6"/>
    <property type="match status" value="1"/>
</dbReference>
<dbReference type="EMBL" id="JANBUO010000034">
    <property type="protein sequence ID" value="KAJ2808625.1"/>
    <property type="molecule type" value="Genomic_DNA"/>
</dbReference>
<dbReference type="AlphaFoldDB" id="A0A9W8I375"/>
<evidence type="ECO:0000256" key="1">
    <source>
        <dbReference type="ARBA" id="ARBA00023015"/>
    </source>
</evidence>
<keyword evidence="2" id="KW-0238">DNA-binding</keyword>
<keyword evidence="4" id="KW-0539">Nucleus</keyword>
<keyword evidence="1" id="KW-0805">Transcription regulation</keyword>
<dbReference type="GO" id="GO:0019185">
    <property type="term" value="C:snRNA-activating protein complex"/>
    <property type="evidence" value="ECO:0007669"/>
    <property type="project" value="TreeGrafter"/>
</dbReference>
<proteinExistence type="predicted"/>
<dbReference type="GO" id="GO:0001006">
    <property type="term" value="F:RNA polymerase III type 3 promoter sequence-specific DNA binding"/>
    <property type="evidence" value="ECO:0007669"/>
    <property type="project" value="TreeGrafter"/>
</dbReference>
<dbReference type="Proteomes" id="UP001140094">
    <property type="component" value="Unassembled WGS sequence"/>
</dbReference>
<comment type="caution">
    <text evidence="8">The sequence shown here is derived from an EMBL/GenBank/DDBJ whole genome shotgun (WGS) entry which is preliminary data.</text>
</comment>
<dbReference type="InterPro" id="IPR009057">
    <property type="entry name" value="Homeodomain-like_sf"/>
</dbReference>
<protein>
    <submittedName>
        <fullName evidence="8">Uncharacterized protein</fullName>
    </submittedName>
</protein>
<gene>
    <name evidence="8" type="ORF">H4R20_000759</name>
</gene>
<evidence type="ECO:0000313" key="8">
    <source>
        <dbReference type="EMBL" id="KAJ2808625.1"/>
    </source>
</evidence>
<keyword evidence="9" id="KW-1185">Reference proteome</keyword>
<evidence type="ECO:0000256" key="4">
    <source>
        <dbReference type="ARBA" id="ARBA00023242"/>
    </source>
</evidence>
<feature type="compositionally biased region" description="Basic and acidic residues" evidence="5">
    <location>
        <begin position="423"/>
        <end position="439"/>
    </location>
</feature>
<reference evidence="8" key="1">
    <citation type="submission" date="2022-07" db="EMBL/GenBank/DDBJ databases">
        <title>Phylogenomic reconstructions and comparative analyses of Kickxellomycotina fungi.</title>
        <authorList>
            <person name="Reynolds N.K."/>
            <person name="Stajich J.E."/>
            <person name="Barry K."/>
            <person name="Grigoriev I.V."/>
            <person name="Crous P."/>
            <person name="Smith M.E."/>
        </authorList>
    </citation>
    <scope>NUCLEOTIDE SEQUENCE</scope>
    <source>
        <strain evidence="8">NRRL 1565</strain>
    </source>
</reference>
<feature type="region of interest" description="Disordered" evidence="5">
    <location>
        <begin position="33"/>
        <end position="61"/>
    </location>
</feature>
<evidence type="ECO:0000256" key="3">
    <source>
        <dbReference type="ARBA" id="ARBA00023163"/>
    </source>
</evidence>
<feature type="domain" description="Myb-like" evidence="6">
    <location>
        <begin position="171"/>
        <end position="222"/>
    </location>
</feature>
<feature type="domain" description="HTH myb-type" evidence="7">
    <location>
        <begin position="171"/>
        <end position="226"/>
    </location>
</feature>
<dbReference type="InterPro" id="IPR017930">
    <property type="entry name" value="Myb_dom"/>
</dbReference>
<dbReference type="InterPro" id="IPR001005">
    <property type="entry name" value="SANT/Myb"/>
</dbReference>
<feature type="domain" description="HTH myb-type" evidence="7">
    <location>
        <begin position="425"/>
        <end position="487"/>
    </location>
</feature>